<protein>
    <recommendedName>
        <fullName evidence="3">Alpha/beta hydrolase fold-3 domain-containing protein</fullName>
    </recommendedName>
</protein>
<dbReference type="OMA" id="DPCTHRV"/>
<dbReference type="GeneID" id="22580458"/>
<dbReference type="RefSeq" id="XP_010756442.1">
    <property type="nucleotide sequence ID" value="XM_010758140.1"/>
</dbReference>
<dbReference type="Proteomes" id="UP000001628">
    <property type="component" value="Unassembled WGS sequence"/>
</dbReference>
<dbReference type="InterPro" id="IPR050300">
    <property type="entry name" value="GDXG_lipolytic_enzyme"/>
</dbReference>
<evidence type="ECO:0000256" key="1">
    <source>
        <dbReference type="ARBA" id="ARBA00010515"/>
    </source>
</evidence>
<evidence type="ECO:0000256" key="2">
    <source>
        <dbReference type="ARBA" id="ARBA00022801"/>
    </source>
</evidence>
<comment type="similarity">
    <text evidence="1">Belongs to the 'GDXG' lipolytic enzyme family.</text>
</comment>
<dbReference type="KEGG" id="pbn:PADG_00650"/>
<dbReference type="InParanoid" id="C1G1B0"/>
<dbReference type="Gene3D" id="3.40.50.1820">
    <property type="entry name" value="alpha/beta hydrolase"/>
    <property type="match status" value="1"/>
</dbReference>
<dbReference type="eggNOG" id="KOG1515">
    <property type="taxonomic scope" value="Eukaryota"/>
</dbReference>
<name>C1G1B0_PARBD</name>
<sequence>MEVKLNLATVKALLASAPVLLRIMVLNLLSRSPAAGKQDLRVELVVNLIRSFITFSHPVGKTQRGTLSDPGIKGPTWISKVTMPRPAEPSIIQSIMRAVDHYKEGHETYHIPELVDVEAEWTGYRSGVNARAPQPNISEAEKYEQLMGEVKEDLTILYLHGGAYYLMDPCTHRGTTSRLAKETGGRCLSVRYRLAPQDPFPSAILDALLAYLYLLSPPEGSLHPPVPANKIVFAGDSAGGGLSLALLQAILTLRRLSPNPTIQFHGKDVPLELPAGVAACSPFCDVTLSLPSTTSNVYLDYLVPRFGQEADFKPFPFPPDSAWPASPPRAEFYANANMLTHPMVSPLSGSKDIWKDSPPIFITVGEEVIEDDSIYLAKKVHEAGGTVILERFEGMPHCFAMIFGDTPGGKRSFQGWSGFCLDAVHGRVKRTDDAFYIDHRGQTIVTKKLSEIGTLTDEEVQEKMRKGMEWRIKGEDVLVKAWEEMQKKAKL</sequence>
<feature type="domain" description="Alpha/beta hydrolase fold-3" evidence="3">
    <location>
        <begin position="156"/>
        <end position="400"/>
    </location>
</feature>
<dbReference type="InterPro" id="IPR029058">
    <property type="entry name" value="AB_hydrolase_fold"/>
</dbReference>
<dbReference type="PROSITE" id="PS01173">
    <property type="entry name" value="LIPASE_GDXG_HIS"/>
    <property type="match status" value="1"/>
</dbReference>
<organism evidence="4 5">
    <name type="scientific">Paracoccidioides brasiliensis (strain Pb18)</name>
    <dbReference type="NCBI Taxonomy" id="502780"/>
    <lineage>
        <taxon>Eukaryota</taxon>
        <taxon>Fungi</taxon>
        <taxon>Dikarya</taxon>
        <taxon>Ascomycota</taxon>
        <taxon>Pezizomycotina</taxon>
        <taxon>Eurotiomycetes</taxon>
        <taxon>Eurotiomycetidae</taxon>
        <taxon>Onygenales</taxon>
        <taxon>Ajellomycetaceae</taxon>
        <taxon>Paracoccidioides</taxon>
    </lineage>
</organism>
<dbReference type="SUPFAM" id="SSF53474">
    <property type="entry name" value="alpha/beta-Hydrolases"/>
    <property type="match status" value="1"/>
</dbReference>
<dbReference type="OrthoDB" id="5354320at2759"/>
<keyword evidence="5" id="KW-1185">Reference proteome</keyword>
<proteinExistence type="inferred from homology"/>
<dbReference type="PANTHER" id="PTHR48081">
    <property type="entry name" value="AB HYDROLASE SUPERFAMILY PROTEIN C4A8.06C"/>
    <property type="match status" value="1"/>
</dbReference>
<dbReference type="InterPro" id="IPR013094">
    <property type="entry name" value="AB_hydrolase_3"/>
</dbReference>
<dbReference type="EMBL" id="KN275957">
    <property type="protein sequence ID" value="EEH44361.1"/>
    <property type="molecule type" value="Genomic_DNA"/>
</dbReference>
<dbReference type="PANTHER" id="PTHR48081:SF25">
    <property type="entry name" value="PUTATIVE (AFU_ORTHOLOGUE AFUA_3G11560)-RELATED"/>
    <property type="match status" value="1"/>
</dbReference>
<evidence type="ECO:0000313" key="4">
    <source>
        <dbReference type="EMBL" id="EEH44361.1"/>
    </source>
</evidence>
<accession>C1G1B0</accession>
<dbReference type="VEuPathDB" id="FungiDB:PADG_00650"/>
<dbReference type="Pfam" id="PF07859">
    <property type="entry name" value="Abhydrolase_3"/>
    <property type="match status" value="1"/>
</dbReference>
<keyword evidence="2" id="KW-0378">Hydrolase</keyword>
<evidence type="ECO:0000259" key="3">
    <source>
        <dbReference type="Pfam" id="PF07859"/>
    </source>
</evidence>
<dbReference type="InterPro" id="IPR002168">
    <property type="entry name" value="Lipase_GDXG_HIS_AS"/>
</dbReference>
<dbReference type="HOGENOM" id="CLU_027519_0_0_1"/>
<dbReference type="AlphaFoldDB" id="C1G1B0"/>
<evidence type="ECO:0000313" key="5">
    <source>
        <dbReference type="Proteomes" id="UP000001628"/>
    </source>
</evidence>
<dbReference type="GO" id="GO:0016787">
    <property type="term" value="F:hydrolase activity"/>
    <property type="evidence" value="ECO:0007669"/>
    <property type="project" value="UniProtKB-KW"/>
</dbReference>
<gene>
    <name evidence="4" type="ORF">PADG_00650</name>
</gene>
<reference evidence="4 5" key="1">
    <citation type="journal article" date="2011" name="PLoS Genet.">
        <title>Comparative genomic analysis of human fungal pathogens causing paracoccidioidomycosis.</title>
        <authorList>
            <person name="Desjardins C.A."/>
            <person name="Champion M.D."/>
            <person name="Holder J.W."/>
            <person name="Muszewska A."/>
            <person name="Goldberg J."/>
            <person name="Bailao A.M."/>
            <person name="Brigido M.M."/>
            <person name="Ferreira M.E."/>
            <person name="Garcia A.M."/>
            <person name="Grynberg M."/>
            <person name="Gujja S."/>
            <person name="Heiman D.I."/>
            <person name="Henn M.R."/>
            <person name="Kodira C.D."/>
            <person name="Leon-Narvaez H."/>
            <person name="Longo L.V."/>
            <person name="Ma L.J."/>
            <person name="Malavazi I."/>
            <person name="Matsuo A.L."/>
            <person name="Morais F.V."/>
            <person name="Pereira M."/>
            <person name="Rodriguez-Brito S."/>
            <person name="Sakthikumar S."/>
            <person name="Salem-Izacc S.M."/>
            <person name="Sykes S.M."/>
            <person name="Teixeira M.M."/>
            <person name="Vallejo M.C."/>
            <person name="Walter M.E."/>
            <person name="Yandava C."/>
            <person name="Young S."/>
            <person name="Zeng Q."/>
            <person name="Zucker J."/>
            <person name="Felipe M.S."/>
            <person name="Goldman G.H."/>
            <person name="Haas B.J."/>
            <person name="McEwen J.G."/>
            <person name="Nino-Vega G."/>
            <person name="Puccia R."/>
            <person name="San-Blas G."/>
            <person name="Soares C.M."/>
            <person name="Birren B.W."/>
            <person name="Cuomo C.A."/>
        </authorList>
    </citation>
    <scope>NUCLEOTIDE SEQUENCE [LARGE SCALE GENOMIC DNA]</scope>
    <source>
        <strain evidence="4 5">Pb18</strain>
    </source>
</reference>